<keyword evidence="3" id="KW-1185">Reference proteome</keyword>
<evidence type="ECO:0000313" key="3">
    <source>
        <dbReference type="Proteomes" id="UP001251528"/>
    </source>
</evidence>
<proteinExistence type="predicted"/>
<evidence type="ECO:0000313" key="2">
    <source>
        <dbReference type="EMBL" id="KAK2599071.1"/>
    </source>
</evidence>
<dbReference type="AlphaFoldDB" id="A0AAJ0CPK4"/>
<dbReference type="Pfam" id="PF01636">
    <property type="entry name" value="APH"/>
    <property type="match status" value="1"/>
</dbReference>
<gene>
    <name evidence="2" type="ORF">QQS21_005477</name>
</gene>
<dbReference type="PANTHER" id="PTHR21310">
    <property type="entry name" value="AMINOGLYCOSIDE PHOSPHOTRANSFERASE-RELATED-RELATED"/>
    <property type="match status" value="1"/>
</dbReference>
<dbReference type="SUPFAM" id="SSF56112">
    <property type="entry name" value="Protein kinase-like (PK-like)"/>
    <property type="match status" value="1"/>
</dbReference>
<reference evidence="2" key="1">
    <citation type="submission" date="2023-06" db="EMBL/GenBank/DDBJ databases">
        <title>Conoideocrella luteorostrata (Hypocreales: Clavicipitaceae), a potential biocontrol fungus for elongate hemlock scale in United States Christmas tree production areas.</title>
        <authorList>
            <person name="Barrett H."/>
            <person name="Lovett B."/>
            <person name="Macias A.M."/>
            <person name="Stajich J.E."/>
            <person name="Kasson M.T."/>
        </authorList>
    </citation>
    <scope>NUCLEOTIDE SEQUENCE</scope>
    <source>
        <strain evidence="2">ARSEF 14590</strain>
    </source>
</reference>
<evidence type="ECO:0000259" key="1">
    <source>
        <dbReference type="Pfam" id="PF01636"/>
    </source>
</evidence>
<dbReference type="InterPro" id="IPR002575">
    <property type="entry name" value="Aminoglycoside_PTrfase"/>
</dbReference>
<feature type="domain" description="Aminoglycoside phosphotransferase" evidence="1">
    <location>
        <begin position="51"/>
        <end position="259"/>
    </location>
</feature>
<accession>A0AAJ0CPK4</accession>
<dbReference type="InterPro" id="IPR011009">
    <property type="entry name" value="Kinase-like_dom_sf"/>
</dbReference>
<protein>
    <recommendedName>
        <fullName evidence="1">Aminoglycoside phosphotransferase domain-containing protein</fullName>
    </recommendedName>
</protein>
<dbReference type="PANTHER" id="PTHR21310:SF15">
    <property type="entry name" value="AMINOGLYCOSIDE PHOSPHOTRANSFERASE DOMAIN-CONTAINING PROTEIN"/>
    <property type="match status" value="1"/>
</dbReference>
<dbReference type="InterPro" id="IPR051678">
    <property type="entry name" value="AGP_Transferase"/>
</dbReference>
<dbReference type="Proteomes" id="UP001251528">
    <property type="component" value="Unassembled WGS sequence"/>
</dbReference>
<name>A0AAJ0CPK4_9HYPO</name>
<sequence>MDSTDWPFNSHLVGGMHAHVPIQFANGSTWLARMPRHNFTSFSDQLSNAILLQECATLKWLETAKIPAPRLHAYGLRGDANNNVGVAFMLIDKLPGRPLSQLTATDDQMRKVYAQLGSIFTMLSRHPFDRIGSLTLGKDETIQIGPVMGDRTGTLSCLGLFQDATSYYVAWVNELLRLIASRQIFARFSSHAYMMFKYLGELAADGSCNGFEAELDAGPYFLKHMDDKGDHILVDEDFNMTGIIDWSFARLVPAYEAFGPSLVTANMSDVFSGRLGLSDRDHLLADALEARGSPLARFARSADRVRRFTFGLGVGMSPDLSETQAIFRGIVLTFNQGSEFSWEQWRREHILKWSDDEVLGMLLREDAAEGPGVHDATCFRPE</sequence>
<organism evidence="2 3">
    <name type="scientific">Conoideocrella luteorostrata</name>
    <dbReference type="NCBI Taxonomy" id="1105319"/>
    <lineage>
        <taxon>Eukaryota</taxon>
        <taxon>Fungi</taxon>
        <taxon>Dikarya</taxon>
        <taxon>Ascomycota</taxon>
        <taxon>Pezizomycotina</taxon>
        <taxon>Sordariomycetes</taxon>
        <taxon>Hypocreomycetidae</taxon>
        <taxon>Hypocreales</taxon>
        <taxon>Clavicipitaceae</taxon>
        <taxon>Conoideocrella</taxon>
    </lineage>
</organism>
<dbReference type="Gene3D" id="3.90.1200.10">
    <property type="match status" value="1"/>
</dbReference>
<comment type="caution">
    <text evidence="2">The sequence shown here is derived from an EMBL/GenBank/DDBJ whole genome shotgun (WGS) entry which is preliminary data.</text>
</comment>
<dbReference type="EMBL" id="JASWJB010000091">
    <property type="protein sequence ID" value="KAK2599071.1"/>
    <property type="molecule type" value="Genomic_DNA"/>
</dbReference>